<evidence type="ECO:0000313" key="1">
    <source>
        <dbReference type="EMBL" id="KAJ9051503.1"/>
    </source>
</evidence>
<sequence length="213" mass="23371">MLLLFVVVCSAAKPSALVINEDTDTVTNAALVLGEDVEWVGGKTGFNESHAYPSHEGKCSKQTEGLITRTACLKVLEEGYTILPSEPLGEPITCGTNETCKVTPRGSYVMKIEGIEPLYFGFNWEQLYPTNGTNLAPLDAEGNYVTDMVYTKQGPFTGELAIKPILWYTRGRIIWSIESEFSVVSFAKEVDLQHIIVTPNGCPDAVIALKKIY</sequence>
<evidence type="ECO:0000313" key="2">
    <source>
        <dbReference type="Proteomes" id="UP001165960"/>
    </source>
</evidence>
<name>A0ACC2RNA7_9FUNG</name>
<dbReference type="Proteomes" id="UP001165960">
    <property type="component" value="Unassembled WGS sequence"/>
</dbReference>
<proteinExistence type="predicted"/>
<comment type="caution">
    <text evidence="1">The sequence shown here is derived from an EMBL/GenBank/DDBJ whole genome shotgun (WGS) entry which is preliminary data.</text>
</comment>
<gene>
    <name evidence="1" type="ORF">DSO57_1003855</name>
</gene>
<reference evidence="1" key="1">
    <citation type="submission" date="2022-04" db="EMBL/GenBank/DDBJ databases">
        <title>Genome of the entomopathogenic fungus Entomophthora muscae.</title>
        <authorList>
            <person name="Elya C."/>
            <person name="Lovett B.R."/>
            <person name="Lee E."/>
            <person name="Macias A.M."/>
            <person name="Hajek A.E."/>
            <person name="De Bivort B.L."/>
            <person name="Kasson M.T."/>
            <person name="De Fine Licht H.H."/>
            <person name="Stajich J.E."/>
        </authorList>
    </citation>
    <scope>NUCLEOTIDE SEQUENCE</scope>
    <source>
        <strain evidence="1">Berkeley</strain>
    </source>
</reference>
<organism evidence="1 2">
    <name type="scientific">Entomophthora muscae</name>
    <dbReference type="NCBI Taxonomy" id="34485"/>
    <lineage>
        <taxon>Eukaryota</taxon>
        <taxon>Fungi</taxon>
        <taxon>Fungi incertae sedis</taxon>
        <taxon>Zoopagomycota</taxon>
        <taxon>Entomophthoromycotina</taxon>
        <taxon>Entomophthoromycetes</taxon>
        <taxon>Entomophthorales</taxon>
        <taxon>Entomophthoraceae</taxon>
        <taxon>Entomophthora</taxon>
    </lineage>
</organism>
<keyword evidence="2" id="KW-1185">Reference proteome</keyword>
<protein>
    <submittedName>
        <fullName evidence="1">Uncharacterized protein</fullName>
    </submittedName>
</protein>
<accession>A0ACC2RNA7</accession>
<dbReference type="EMBL" id="QTSX02007109">
    <property type="protein sequence ID" value="KAJ9051503.1"/>
    <property type="molecule type" value="Genomic_DNA"/>
</dbReference>